<feature type="coiled-coil region" evidence="1">
    <location>
        <begin position="17"/>
        <end position="44"/>
    </location>
</feature>
<proteinExistence type="predicted"/>
<gene>
    <name evidence="3" type="ORF">PG997_000108</name>
</gene>
<comment type="caution">
    <text evidence="3">The sequence shown here is derived from an EMBL/GenBank/DDBJ whole genome shotgun (WGS) entry which is preliminary data.</text>
</comment>
<dbReference type="Proteomes" id="UP001433268">
    <property type="component" value="Unassembled WGS sequence"/>
</dbReference>
<feature type="compositionally biased region" description="Polar residues" evidence="2">
    <location>
        <begin position="118"/>
        <end position="128"/>
    </location>
</feature>
<feature type="region of interest" description="Disordered" evidence="2">
    <location>
        <begin position="72"/>
        <end position="152"/>
    </location>
</feature>
<evidence type="ECO:0000313" key="3">
    <source>
        <dbReference type="EMBL" id="KAK8093423.1"/>
    </source>
</evidence>
<accession>A0ABR1X9Z7</accession>
<reference evidence="3 4" key="1">
    <citation type="submission" date="2023-01" db="EMBL/GenBank/DDBJ databases">
        <title>Analysis of 21 Apiospora genomes using comparative genomics revels a genus with tremendous synthesis potential of carbohydrate active enzymes and secondary metabolites.</title>
        <authorList>
            <person name="Sorensen T."/>
        </authorList>
    </citation>
    <scope>NUCLEOTIDE SEQUENCE [LARGE SCALE GENOMIC DNA]</scope>
    <source>
        <strain evidence="3 4">CBS 114990</strain>
    </source>
</reference>
<dbReference type="RefSeq" id="XP_066674196.1">
    <property type="nucleotide sequence ID" value="XM_066804423.1"/>
</dbReference>
<feature type="region of interest" description="Disordered" evidence="2">
    <location>
        <begin position="368"/>
        <end position="467"/>
    </location>
</feature>
<evidence type="ECO:0000313" key="4">
    <source>
        <dbReference type="Proteomes" id="UP001433268"/>
    </source>
</evidence>
<evidence type="ECO:0000256" key="1">
    <source>
        <dbReference type="SAM" id="Coils"/>
    </source>
</evidence>
<feature type="compositionally biased region" description="Basic and acidic residues" evidence="2">
    <location>
        <begin position="368"/>
        <end position="377"/>
    </location>
</feature>
<protein>
    <submittedName>
        <fullName evidence="3">Uncharacterized protein</fullName>
    </submittedName>
</protein>
<feature type="compositionally biased region" description="Basic and acidic residues" evidence="2">
    <location>
        <begin position="418"/>
        <end position="433"/>
    </location>
</feature>
<dbReference type="EMBL" id="JAQQWN010000002">
    <property type="protein sequence ID" value="KAK8093423.1"/>
    <property type="molecule type" value="Genomic_DNA"/>
</dbReference>
<keyword evidence="1" id="KW-0175">Coiled coil</keyword>
<evidence type="ECO:0000256" key="2">
    <source>
        <dbReference type="SAM" id="MobiDB-lite"/>
    </source>
</evidence>
<feature type="compositionally biased region" description="Polar residues" evidence="2">
    <location>
        <begin position="458"/>
        <end position="467"/>
    </location>
</feature>
<feature type="compositionally biased region" description="Low complexity" evidence="2">
    <location>
        <begin position="434"/>
        <end position="444"/>
    </location>
</feature>
<sequence length="544" mass="60150">MAPKRNSHFKGLAQAHINSLEVEISALKKQNTILKNQVTSLLAQLELQHPSQKLSSPILSFAAPLKISLETPATIKNQRRPPNPSGPKRANREKNTHQADVSQDTQREVPGTRENGPQEIQQANVPQDTQREKPKTPVGQFLDEIPTSEPDWHKKAEETKLSTPGQLANAFRILTLRQPSLQLQLPLLPEGATSEATLDAFDKLQYTLKRDNKFSKQLRNYSRLLFFCISCVARLENSVDTVDALTREHTNRPISRSKYWSRLRSSARWVAQKIETLENKLDGQASLLFLLYGPCIESNRNMAEATGGKDLVEEVERKMESFTTEGIGLHFSPAFLIAYLGTWTLEEVNKALGTNLSEQEYERRIESSRNAIDERHLPSPAPDILPGRDDGPTIAPLAESRKREGHNLDSSTNKRKRTEATEPPKPPQEKDASSVDSSQCCSPSTCSDGDGARLGLQPAQQSGTTLPNITAPEVTLRDGSLVSLPALQLDRQDPGGTGDFDHQVADEDSQVANDREGLFNDAFWGISGGYSTSSLDTEAQIGPL</sequence>
<name>A0ABR1X9Z7_9PEZI</name>
<dbReference type="GeneID" id="92037483"/>
<keyword evidence="4" id="KW-1185">Reference proteome</keyword>
<organism evidence="3 4">
    <name type="scientific">Apiospora hydei</name>
    <dbReference type="NCBI Taxonomy" id="1337664"/>
    <lineage>
        <taxon>Eukaryota</taxon>
        <taxon>Fungi</taxon>
        <taxon>Dikarya</taxon>
        <taxon>Ascomycota</taxon>
        <taxon>Pezizomycotina</taxon>
        <taxon>Sordariomycetes</taxon>
        <taxon>Xylariomycetidae</taxon>
        <taxon>Amphisphaeriales</taxon>
        <taxon>Apiosporaceae</taxon>
        <taxon>Apiospora</taxon>
    </lineage>
</organism>